<evidence type="ECO:0000313" key="5">
    <source>
        <dbReference type="Proteomes" id="UP000636479"/>
    </source>
</evidence>
<keyword evidence="5" id="KW-1185">Reference proteome</keyword>
<gene>
    <name evidence="4" type="ORF">MIND_00588600</name>
</gene>
<keyword evidence="3" id="KW-0560">Oxidoreductase</keyword>
<protein>
    <submittedName>
        <fullName evidence="4">NAD-binding protein</fullName>
    </submittedName>
</protein>
<evidence type="ECO:0000256" key="3">
    <source>
        <dbReference type="ARBA" id="ARBA00023002"/>
    </source>
</evidence>
<keyword evidence="2" id="KW-0521">NADP</keyword>
<dbReference type="InterPro" id="IPR036291">
    <property type="entry name" value="NAD(P)-bd_dom_sf"/>
</dbReference>
<dbReference type="OrthoDB" id="191139at2759"/>
<dbReference type="GO" id="GO:0016491">
    <property type="term" value="F:oxidoreductase activity"/>
    <property type="evidence" value="ECO:0007669"/>
    <property type="project" value="UniProtKB-KW"/>
</dbReference>
<dbReference type="AlphaFoldDB" id="A0A8H6SQZ1"/>
<dbReference type="Proteomes" id="UP000636479">
    <property type="component" value="Unassembled WGS sequence"/>
</dbReference>
<proteinExistence type="inferred from homology"/>
<dbReference type="GeneID" id="59345160"/>
<name>A0A8H6SQZ1_9AGAR</name>
<accession>A0A8H6SQZ1</accession>
<comment type="similarity">
    <text evidence="1">Belongs to the short-chain dehydrogenases/reductases (SDR) family.</text>
</comment>
<dbReference type="SUPFAM" id="SSF51735">
    <property type="entry name" value="NAD(P)-binding Rossmann-fold domains"/>
    <property type="match status" value="1"/>
</dbReference>
<dbReference type="Pfam" id="PF00106">
    <property type="entry name" value="adh_short"/>
    <property type="match status" value="1"/>
</dbReference>
<dbReference type="PANTHER" id="PTHR24320:SF282">
    <property type="entry name" value="WW DOMAIN-CONTAINING OXIDOREDUCTASE"/>
    <property type="match status" value="1"/>
</dbReference>
<dbReference type="RefSeq" id="XP_037220565.1">
    <property type="nucleotide sequence ID" value="XM_037362644.1"/>
</dbReference>
<evidence type="ECO:0000313" key="4">
    <source>
        <dbReference type="EMBL" id="KAF7303593.1"/>
    </source>
</evidence>
<evidence type="ECO:0000256" key="1">
    <source>
        <dbReference type="ARBA" id="ARBA00006484"/>
    </source>
</evidence>
<dbReference type="PANTHER" id="PTHR24320">
    <property type="entry name" value="RETINOL DEHYDROGENASE"/>
    <property type="match status" value="1"/>
</dbReference>
<sequence length="216" mass="24128">MVRLSSRFLVILTRSVQTPPIEELTMQGYDLQFGTNVLGHFYLTTLLLPTLIATAKQEEKPARIIHTASVAAHHWGEPNIRYDTVTPGVARNKLGKLKLYWQSKFANAVFSNELHRRYESENIISVSVNPGNLRTQLARSVPSVPRMLANIFLLYPQANGALTQLWAGTTDEGLKLSGKFLFPWARLGVSPTEESGSGAQLWAWCEEAVTKFNDNS</sequence>
<dbReference type="InterPro" id="IPR002347">
    <property type="entry name" value="SDR_fam"/>
</dbReference>
<dbReference type="Gene3D" id="3.40.50.720">
    <property type="entry name" value="NAD(P)-binding Rossmann-like Domain"/>
    <property type="match status" value="1"/>
</dbReference>
<dbReference type="EMBL" id="JACAZF010000005">
    <property type="protein sequence ID" value="KAF7303593.1"/>
    <property type="molecule type" value="Genomic_DNA"/>
</dbReference>
<evidence type="ECO:0000256" key="2">
    <source>
        <dbReference type="ARBA" id="ARBA00022857"/>
    </source>
</evidence>
<comment type="caution">
    <text evidence="4">The sequence shown here is derived from an EMBL/GenBank/DDBJ whole genome shotgun (WGS) entry which is preliminary data.</text>
</comment>
<organism evidence="4 5">
    <name type="scientific">Mycena indigotica</name>
    <dbReference type="NCBI Taxonomy" id="2126181"/>
    <lineage>
        <taxon>Eukaryota</taxon>
        <taxon>Fungi</taxon>
        <taxon>Dikarya</taxon>
        <taxon>Basidiomycota</taxon>
        <taxon>Agaricomycotina</taxon>
        <taxon>Agaricomycetes</taxon>
        <taxon>Agaricomycetidae</taxon>
        <taxon>Agaricales</taxon>
        <taxon>Marasmiineae</taxon>
        <taxon>Mycenaceae</taxon>
        <taxon>Mycena</taxon>
    </lineage>
</organism>
<reference evidence="4" key="1">
    <citation type="submission" date="2020-05" db="EMBL/GenBank/DDBJ databases">
        <title>Mycena genomes resolve the evolution of fungal bioluminescence.</title>
        <authorList>
            <person name="Tsai I.J."/>
        </authorList>
    </citation>
    <scope>NUCLEOTIDE SEQUENCE</scope>
    <source>
        <strain evidence="4">171206Taipei</strain>
    </source>
</reference>